<protein>
    <recommendedName>
        <fullName evidence="5">Gp6-like head-tail connector protein</fullName>
    </recommendedName>
</protein>
<name>A0AAJ2BUL7_ACIDE</name>
<dbReference type="Gene3D" id="1.10.3230.30">
    <property type="entry name" value="Phage gp6-like head-tail connector protein"/>
    <property type="match status" value="1"/>
</dbReference>
<reference evidence="1 3" key="1">
    <citation type="submission" date="2023-07" db="EMBL/GenBank/DDBJ databases">
        <title>Sorghum-associated microbial communities from plants grown in Nebraska, USA.</title>
        <authorList>
            <person name="Schachtman D."/>
        </authorList>
    </citation>
    <scope>NUCLEOTIDE SEQUENCE</scope>
    <source>
        <strain evidence="2 3">BE105</strain>
        <strain evidence="1">BE69</strain>
    </source>
</reference>
<evidence type="ECO:0008006" key="5">
    <source>
        <dbReference type="Google" id="ProtNLM"/>
    </source>
</evidence>
<sequence length="112" mass="11891">MSLVDVPTAKLHLRVDDSAEDALIQLYIDAAEASAVEFLNRNVYTNQAAMDAAAEAPPAEPMVINAAVKAAILLLVGHLFHNREEAAVGVSVAALPVNSQRLLQPYRVGMGV</sequence>
<dbReference type="Proteomes" id="UP001253458">
    <property type="component" value="Unassembled WGS sequence"/>
</dbReference>
<dbReference type="Proteomes" id="UP001249076">
    <property type="component" value="Unassembled WGS sequence"/>
</dbReference>
<dbReference type="Pfam" id="PF05135">
    <property type="entry name" value="Phage_connect_1"/>
    <property type="match status" value="1"/>
</dbReference>
<keyword evidence="3" id="KW-1185">Reference proteome</keyword>
<evidence type="ECO:0000313" key="3">
    <source>
        <dbReference type="Proteomes" id="UP001249076"/>
    </source>
</evidence>
<dbReference type="NCBIfam" id="TIGR01560">
    <property type="entry name" value="put_DNA_pack"/>
    <property type="match status" value="1"/>
</dbReference>
<evidence type="ECO:0000313" key="1">
    <source>
        <dbReference type="EMBL" id="MDR6767723.1"/>
    </source>
</evidence>
<dbReference type="InterPro" id="IPR021146">
    <property type="entry name" value="Phage_gp6-like_head-tail"/>
</dbReference>
<gene>
    <name evidence="1" type="ORF">J2W88_003004</name>
    <name evidence="2" type="ORF">J2W93_004573</name>
</gene>
<dbReference type="CDD" id="cd08054">
    <property type="entry name" value="gp6"/>
    <property type="match status" value="1"/>
</dbReference>
<dbReference type="AlphaFoldDB" id="A0AAJ2BUL7"/>
<comment type="caution">
    <text evidence="1">The sequence shown here is derived from an EMBL/GenBank/DDBJ whole genome shotgun (WGS) entry which is preliminary data.</text>
</comment>
<proteinExistence type="predicted"/>
<evidence type="ECO:0000313" key="4">
    <source>
        <dbReference type="Proteomes" id="UP001253458"/>
    </source>
</evidence>
<dbReference type="EMBL" id="JAVDTS010000011">
    <property type="protein sequence ID" value="MDR6839705.1"/>
    <property type="molecule type" value="Genomic_DNA"/>
</dbReference>
<evidence type="ECO:0000313" key="2">
    <source>
        <dbReference type="EMBL" id="MDR6839705.1"/>
    </source>
</evidence>
<dbReference type="RefSeq" id="WP_209820694.1">
    <property type="nucleotide sequence ID" value="NZ_JAVDTL010000004.1"/>
</dbReference>
<accession>A0AAJ2BUL7</accession>
<dbReference type="EMBL" id="JAVDTL010000004">
    <property type="protein sequence ID" value="MDR6767723.1"/>
    <property type="molecule type" value="Genomic_DNA"/>
</dbReference>
<organism evidence="1 4">
    <name type="scientific">Acidovorax delafieldii</name>
    <name type="common">Pseudomonas delafieldii</name>
    <dbReference type="NCBI Taxonomy" id="47920"/>
    <lineage>
        <taxon>Bacteria</taxon>
        <taxon>Pseudomonadati</taxon>
        <taxon>Pseudomonadota</taxon>
        <taxon>Betaproteobacteria</taxon>
        <taxon>Burkholderiales</taxon>
        <taxon>Comamonadaceae</taxon>
        <taxon>Acidovorax</taxon>
    </lineage>
</organism>
<dbReference type="InterPro" id="IPR006450">
    <property type="entry name" value="Phage_HK97_gp6-like"/>
</dbReference>